<evidence type="ECO:0000256" key="1">
    <source>
        <dbReference type="SAM" id="MobiDB-lite"/>
    </source>
</evidence>
<sequence length="245" mass="27606">MVPPAGGQSRTCSSMRGATRAEYGRENSKPLLLACVPFCLARLNYGLLLLPANCLPAGLISRLLCPARPVPILSAHLSLQKYPTVCPNWLPFSTLRSWLPCERCRFRCLCRKPCEQDRGSDEKKRERVPKVKGNNNVGVENCGTGEEGVKRKKRKKRERGDQGKKRRNSPAQRRLRPRTDRWKDDDGRKTQRKKTRGKGQMATDMAPQEAASCRLCGCASQKARPHRGEYPEPPLAPCIHPVRRP</sequence>
<feature type="compositionally biased region" description="Low complexity" evidence="1">
    <location>
        <begin position="131"/>
        <end position="144"/>
    </location>
</feature>
<feature type="compositionally biased region" description="Basic residues" evidence="1">
    <location>
        <begin position="164"/>
        <end position="176"/>
    </location>
</feature>
<name>A0ABR1MRR3_9PEZI</name>
<feature type="region of interest" description="Disordered" evidence="1">
    <location>
        <begin position="223"/>
        <end position="245"/>
    </location>
</feature>
<dbReference type="EMBL" id="JBBPDW010000003">
    <property type="protein sequence ID" value="KAK7554509.1"/>
    <property type="molecule type" value="Genomic_DNA"/>
</dbReference>
<evidence type="ECO:0000313" key="2">
    <source>
        <dbReference type="EMBL" id="KAK7554509.1"/>
    </source>
</evidence>
<feature type="compositionally biased region" description="Basic and acidic residues" evidence="1">
    <location>
        <begin position="115"/>
        <end position="129"/>
    </location>
</feature>
<organism evidence="2 3">
    <name type="scientific">Phyllosticta citricarpa</name>
    <dbReference type="NCBI Taxonomy" id="55181"/>
    <lineage>
        <taxon>Eukaryota</taxon>
        <taxon>Fungi</taxon>
        <taxon>Dikarya</taxon>
        <taxon>Ascomycota</taxon>
        <taxon>Pezizomycotina</taxon>
        <taxon>Dothideomycetes</taxon>
        <taxon>Dothideomycetes incertae sedis</taxon>
        <taxon>Botryosphaeriales</taxon>
        <taxon>Phyllostictaceae</taxon>
        <taxon>Phyllosticta</taxon>
    </lineage>
</organism>
<protein>
    <submittedName>
        <fullName evidence="2">Uncharacterized protein</fullName>
    </submittedName>
</protein>
<comment type="caution">
    <text evidence="2">The sequence shown here is derived from an EMBL/GenBank/DDBJ whole genome shotgun (WGS) entry which is preliminary data.</text>
</comment>
<keyword evidence="3" id="KW-1185">Reference proteome</keyword>
<gene>
    <name evidence="2" type="ORF">IWX46DRAFT_216278</name>
</gene>
<feature type="compositionally biased region" description="Basic and acidic residues" evidence="1">
    <location>
        <begin position="177"/>
        <end position="189"/>
    </location>
</feature>
<proteinExistence type="predicted"/>
<evidence type="ECO:0000313" key="3">
    <source>
        <dbReference type="Proteomes" id="UP001365128"/>
    </source>
</evidence>
<dbReference type="Proteomes" id="UP001365128">
    <property type="component" value="Unassembled WGS sequence"/>
</dbReference>
<accession>A0ABR1MRR3</accession>
<reference evidence="2 3" key="1">
    <citation type="submission" date="2024-04" db="EMBL/GenBank/DDBJ databases">
        <title>Phyllosticta paracitricarpa is synonymous to the EU quarantine fungus P. citricarpa based on phylogenomic analyses.</title>
        <authorList>
            <consortium name="Lawrence Berkeley National Laboratory"/>
            <person name="Van Ingen-Buijs V.A."/>
            <person name="Van Westerhoven A.C."/>
            <person name="Haridas S."/>
            <person name="Skiadas P."/>
            <person name="Martin F."/>
            <person name="Groenewald J.Z."/>
            <person name="Crous P.W."/>
            <person name="Seidl M.F."/>
        </authorList>
    </citation>
    <scope>NUCLEOTIDE SEQUENCE [LARGE SCALE GENOMIC DNA]</scope>
    <source>
        <strain evidence="2 3">CBS 122670</strain>
    </source>
</reference>
<feature type="region of interest" description="Disordered" evidence="1">
    <location>
        <begin position="115"/>
        <end position="209"/>
    </location>
</feature>